<dbReference type="InterPro" id="IPR036412">
    <property type="entry name" value="HAD-like_sf"/>
</dbReference>
<keyword evidence="8" id="KW-1185">Reference proteome</keyword>
<keyword evidence="3 6" id="KW-0812">Transmembrane</keyword>
<dbReference type="InterPro" id="IPR018303">
    <property type="entry name" value="ATPase_P-typ_P_site"/>
</dbReference>
<comment type="subcellular location">
    <subcellularLocation>
        <location evidence="1">Membrane</location>
    </subcellularLocation>
</comment>
<dbReference type="RefSeq" id="WP_338252043.1">
    <property type="nucleotide sequence ID" value="NZ_AP028907.1"/>
</dbReference>
<evidence type="ECO:0000313" key="8">
    <source>
        <dbReference type="Proteomes" id="UP001341135"/>
    </source>
</evidence>
<gene>
    <name evidence="7" type="ORF">PABY_07420</name>
</gene>
<dbReference type="InterPro" id="IPR023299">
    <property type="entry name" value="ATPase_P-typ_cyto_dom_N"/>
</dbReference>
<dbReference type="Pfam" id="PF00702">
    <property type="entry name" value="Hydrolase"/>
    <property type="match status" value="1"/>
</dbReference>
<comment type="similarity">
    <text evidence="2">Belongs to the cation transport ATPase (P-type) (TC 3.A.3) family. Type IB subfamily.</text>
</comment>
<evidence type="ECO:0000256" key="5">
    <source>
        <dbReference type="ARBA" id="ARBA00023136"/>
    </source>
</evidence>
<reference evidence="7 8" key="1">
    <citation type="submission" date="2023-09" db="EMBL/GenBank/DDBJ databases">
        <title>Pyrofollis japonicus gen. nov. sp. nov., a novel member of the family Pyrodictiaceae isolated from the Iheya North hydrothermal field.</title>
        <authorList>
            <person name="Miyazaki U."/>
            <person name="Sanari M."/>
            <person name="Tame A."/>
            <person name="Kitajima M."/>
            <person name="Okamoto A."/>
            <person name="Sawayama S."/>
            <person name="Miyazaki J."/>
            <person name="Takai K."/>
            <person name="Nakagawa S."/>
        </authorList>
    </citation>
    <scope>NUCLEOTIDE SEQUENCE [LARGE SCALE GENOMIC DNA]</scope>
    <source>
        <strain evidence="7 8">AV2</strain>
    </source>
</reference>
<evidence type="ECO:0000256" key="3">
    <source>
        <dbReference type="ARBA" id="ARBA00022692"/>
    </source>
</evidence>
<keyword evidence="4 6" id="KW-1133">Transmembrane helix</keyword>
<feature type="transmembrane region" description="Helical" evidence="6">
    <location>
        <begin position="242"/>
        <end position="264"/>
    </location>
</feature>
<evidence type="ECO:0000256" key="1">
    <source>
        <dbReference type="ARBA" id="ARBA00004370"/>
    </source>
</evidence>
<sequence>MVLDKTGTLTPGLLRVAKVVPGRRFSRELVDLVAAAARMSLHPASRALAELSRSPLPVDYAREEPGRGIVVRVAGRYVVLGSCGFVEEYTGEKLPPRPCGDVATVYAAVDGVFAAAFCPDEELGTGSAWAVEKLKSMGLRVVIASGDSSGSVRRAAERLGVEFYAGLRSGDKRALVERLRGHGPVMVVGDGVNDLPMLAAADVGVAVARVALVARSADAILLRGPPGLIELLRVAQVFRTSLYAGFTVATVLKLAAVAAGLSGAPLPLVLALGDDGAILTAVAAASLAAAGLRSRTRY</sequence>
<dbReference type="Proteomes" id="UP001341135">
    <property type="component" value="Chromosome"/>
</dbReference>
<dbReference type="PANTHER" id="PTHR48085">
    <property type="entry name" value="CADMIUM/ZINC-TRANSPORTING ATPASE HMA2-RELATED"/>
    <property type="match status" value="1"/>
</dbReference>
<keyword evidence="5 6" id="KW-0472">Membrane</keyword>
<organism evidence="7 8">
    <name type="scientific">Pyrodictium abyssi</name>
    <dbReference type="NCBI Taxonomy" id="54256"/>
    <lineage>
        <taxon>Archaea</taxon>
        <taxon>Thermoproteota</taxon>
        <taxon>Thermoprotei</taxon>
        <taxon>Desulfurococcales</taxon>
        <taxon>Pyrodictiaceae</taxon>
        <taxon>Pyrodictium</taxon>
    </lineage>
</organism>
<dbReference type="GeneID" id="89288765"/>
<dbReference type="InterPro" id="IPR051014">
    <property type="entry name" value="Cation_Transport_ATPase_IB"/>
</dbReference>
<name>A0ABN6ZRT7_9CREN</name>
<dbReference type="InterPro" id="IPR023214">
    <property type="entry name" value="HAD_sf"/>
</dbReference>
<protein>
    <submittedName>
        <fullName evidence="7">Uncharacterized protein</fullName>
    </submittedName>
</protein>
<dbReference type="SUPFAM" id="SSF56784">
    <property type="entry name" value="HAD-like"/>
    <property type="match status" value="1"/>
</dbReference>
<evidence type="ECO:0000313" key="7">
    <source>
        <dbReference type="EMBL" id="BES81175.1"/>
    </source>
</evidence>
<proteinExistence type="inferred from homology"/>
<dbReference type="EMBL" id="AP028907">
    <property type="protein sequence ID" value="BES81175.1"/>
    <property type="molecule type" value="Genomic_DNA"/>
</dbReference>
<dbReference type="Gene3D" id="3.40.1110.10">
    <property type="entry name" value="Calcium-transporting ATPase, cytoplasmic domain N"/>
    <property type="match status" value="1"/>
</dbReference>
<evidence type="ECO:0000256" key="6">
    <source>
        <dbReference type="SAM" id="Phobius"/>
    </source>
</evidence>
<evidence type="ECO:0000256" key="4">
    <source>
        <dbReference type="ARBA" id="ARBA00022989"/>
    </source>
</evidence>
<dbReference type="InterPro" id="IPR001757">
    <property type="entry name" value="P_typ_ATPase"/>
</dbReference>
<accession>A0ABN6ZRT7</accession>
<dbReference type="PANTHER" id="PTHR48085:SF5">
    <property type="entry name" value="CADMIUM_ZINC-TRANSPORTING ATPASE HMA4-RELATED"/>
    <property type="match status" value="1"/>
</dbReference>
<dbReference type="Gene3D" id="3.40.50.1000">
    <property type="entry name" value="HAD superfamily/HAD-like"/>
    <property type="match status" value="1"/>
</dbReference>
<evidence type="ECO:0000256" key="2">
    <source>
        <dbReference type="ARBA" id="ARBA00006024"/>
    </source>
</evidence>
<dbReference type="PRINTS" id="PR00119">
    <property type="entry name" value="CATATPASE"/>
</dbReference>
<dbReference type="PROSITE" id="PS00154">
    <property type="entry name" value="ATPASE_E1_E2"/>
    <property type="match status" value="1"/>
</dbReference>
<feature type="transmembrane region" description="Helical" evidence="6">
    <location>
        <begin position="276"/>
        <end position="292"/>
    </location>
</feature>
<dbReference type="NCBIfam" id="TIGR01494">
    <property type="entry name" value="ATPase_P-type"/>
    <property type="match status" value="1"/>
</dbReference>